<feature type="transmembrane region" description="Helical" evidence="5">
    <location>
        <begin position="103"/>
        <end position="123"/>
    </location>
</feature>
<accession>G0U1V7</accession>
<keyword evidence="4 5" id="KW-0472">Membrane</keyword>
<keyword evidence="3 5" id="KW-1133">Transmembrane helix</keyword>
<feature type="transmembrane region" description="Helical" evidence="5">
    <location>
        <begin position="130"/>
        <end position="147"/>
    </location>
</feature>
<dbReference type="Pfam" id="PF03798">
    <property type="entry name" value="TRAM_LAG1_CLN8"/>
    <property type="match status" value="1"/>
</dbReference>
<feature type="transmembrane region" description="Helical" evidence="5">
    <location>
        <begin position="189"/>
        <end position="212"/>
    </location>
</feature>
<dbReference type="VEuPathDB" id="TriTrypDB:TvY486_0900790"/>
<evidence type="ECO:0000256" key="2">
    <source>
        <dbReference type="ARBA" id="ARBA00022692"/>
    </source>
</evidence>
<feature type="transmembrane region" description="Helical" evidence="5">
    <location>
        <begin position="20"/>
        <end position="39"/>
    </location>
</feature>
<dbReference type="InterPro" id="IPR050846">
    <property type="entry name" value="TLCD"/>
</dbReference>
<comment type="subcellular location">
    <subcellularLocation>
        <location evidence="1">Membrane</location>
        <topology evidence="1">Multi-pass membrane protein</topology>
    </subcellularLocation>
</comment>
<dbReference type="GO" id="GO:0016020">
    <property type="term" value="C:membrane"/>
    <property type="evidence" value="ECO:0007669"/>
    <property type="project" value="UniProtKB-SubCell"/>
</dbReference>
<evidence type="ECO:0000256" key="5">
    <source>
        <dbReference type="SAM" id="Phobius"/>
    </source>
</evidence>
<dbReference type="GO" id="GO:0055088">
    <property type="term" value="P:lipid homeostasis"/>
    <property type="evidence" value="ECO:0007669"/>
    <property type="project" value="TreeGrafter"/>
</dbReference>
<evidence type="ECO:0000259" key="6">
    <source>
        <dbReference type="Pfam" id="PF03798"/>
    </source>
</evidence>
<dbReference type="PANTHER" id="PTHR13439:SF0">
    <property type="entry name" value="TOPOISOMERASE I DAMAGE AFFECTED PROTEIN 4"/>
    <property type="match status" value="1"/>
</dbReference>
<proteinExistence type="predicted"/>
<evidence type="ECO:0000313" key="7">
    <source>
        <dbReference type="EMBL" id="CCC50256.1"/>
    </source>
</evidence>
<evidence type="ECO:0000256" key="1">
    <source>
        <dbReference type="ARBA" id="ARBA00004141"/>
    </source>
</evidence>
<dbReference type="InterPro" id="IPR006634">
    <property type="entry name" value="TLC-dom"/>
</dbReference>
<sequence>MGRYGTYDLYVTPFARDANVIIPMVVLWFFLQWGAGVVLCTRWCRKRSSKLTVAQHRELAVRFVSICNGLLMSGSAMCFLRELVDRNYTLSTDFYTEIEGYRFFRLSIVAYFIWDVVVCFAYGWGMPWKVHAIASFIGSYLLSFPFSDQYGSYFTGMFELSNVWLHLSEVISMLGSPALVPLAKLCSGIFAFLFVLIRVVGGTYTAGSWLLLTYRLLSKNAEAGGTLVHGEVPLCVSMLLLSLVQVLQYVWFVEIVRHVLGVVGTNKPTEPAVEASKED</sequence>
<gene>
    <name evidence="7" type="ORF">TVY486_0900790</name>
</gene>
<protein>
    <recommendedName>
        <fullName evidence="6">TLC domain-containing protein</fullName>
    </recommendedName>
</protein>
<dbReference type="GO" id="GO:0005783">
    <property type="term" value="C:endoplasmic reticulum"/>
    <property type="evidence" value="ECO:0007669"/>
    <property type="project" value="TreeGrafter"/>
</dbReference>
<dbReference type="OMA" id="GYYTGCF"/>
<evidence type="ECO:0000256" key="3">
    <source>
        <dbReference type="ARBA" id="ARBA00022989"/>
    </source>
</evidence>
<reference evidence="7" key="1">
    <citation type="journal article" date="2012" name="Proc. Natl. Acad. Sci. U.S.A.">
        <title>Antigenic diversity is generated by distinct evolutionary mechanisms in African trypanosome species.</title>
        <authorList>
            <person name="Jackson A.P."/>
            <person name="Berry A."/>
            <person name="Aslett M."/>
            <person name="Allison H.C."/>
            <person name="Burton P."/>
            <person name="Vavrova-Anderson J."/>
            <person name="Brown R."/>
            <person name="Browne H."/>
            <person name="Corton N."/>
            <person name="Hauser H."/>
            <person name="Gamble J."/>
            <person name="Gilderthorp R."/>
            <person name="Marcello L."/>
            <person name="McQuillan J."/>
            <person name="Otto T.D."/>
            <person name="Quail M.A."/>
            <person name="Sanders M.J."/>
            <person name="van Tonder A."/>
            <person name="Ginger M.L."/>
            <person name="Field M.C."/>
            <person name="Barry J.D."/>
            <person name="Hertz-Fowler C."/>
            <person name="Berriman M."/>
        </authorList>
    </citation>
    <scope>NUCLEOTIDE SEQUENCE</scope>
    <source>
        <strain evidence="7">Y486</strain>
    </source>
</reference>
<feature type="domain" description="TLC" evidence="6">
    <location>
        <begin position="60"/>
        <end position="257"/>
    </location>
</feature>
<dbReference type="PANTHER" id="PTHR13439">
    <property type="entry name" value="CT120 PROTEIN"/>
    <property type="match status" value="1"/>
</dbReference>
<dbReference type="EMBL" id="HE573025">
    <property type="protein sequence ID" value="CCC50256.1"/>
    <property type="molecule type" value="Genomic_DNA"/>
</dbReference>
<dbReference type="AlphaFoldDB" id="G0U1V7"/>
<evidence type="ECO:0000256" key="4">
    <source>
        <dbReference type="ARBA" id="ARBA00023136"/>
    </source>
</evidence>
<keyword evidence="2 5" id="KW-0812">Transmembrane</keyword>
<feature type="transmembrane region" description="Helical" evidence="5">
    <location>
        <begin position="59"/>
        <end position="83"/>
    </location>
</feature>
<name>G0U1V7_TRYVY</name>
<organism evidence="7">
    <name type="scientific">Trypanosoma vivax (strain Y486)</name>
    <dbReference type="NCBI Taxonomy" id="1055687"/>
    <lineage>
        <taxon>Eukaryota</taxon>
        <taxon>Discoba</taxon>
        <taxon>Euglenozoa</taxon>
        <taxon>Kinetoplastea</taxon>
        <taxon>Metakinetoplastina</taxon>
        <taxon>Trypanosomatida</taxon>
        <taxon>Trypanosomatidae</taxon>
        <taxon>Trypanosoma</taxon>
        <taxon>Duttonella</taxon>
    </lineage>
</organism>